<keyword evidence="3" id="KW-0238">DNA-binding</keyword>
<keyword evidence="1 4" id="KW-0597">Phosphoprotein</keyword>
<dbReference type="GO" id="GO:0006355">
    <property type="term" value="P:regulation of DNA-templated transcription"/>
    <property type="evidence" value="ECO:0007669"/>
    <property type="project" value="TreeGrafter"/>
</dbReference>
<dbReference type="GO" id="GO:0000976">
    <property type="term" value="F:transcription cis-regulatory region binding"/>
    <property type="evidence" value="ECO:0007669"/>
    <property type="project" value="TreeGrafter"/>
</dbReference>
<comment type="caution">
    <text evidence="6">The sequence shown here is derived from an EMBL/GenBank/DDBJ whole genome shotgun (WGS) entry which is preliminary data.</text>
</comment>
<dbReference type="Proteomes" id="UP000238801">
    <property type="component" value="Unassembled WGS sequence"/>
</dbReference>
<dbReference type="Gene3D" id="3.40.50.2300">
    <property type="match status" value="1"/>
</dbReference>
<dbReference type="GO" id="GO:0032993">
    <property type="term" value="C:protein-DNA complex"/>
    <property type="evidence" value="ECO:0007669"/>
    <property type="project" value="TreeGrafter"/>
</dbReference>
<dbReference type="GO" id="GO:0000156">
    <property type="term" value="F:phosphorelay response regulator activity"/>
    <property type="evidence" value="ECO:0007669"/>
    <property type="project" value="TreeGrafter"/>
</dbReference>
<proteinExistence type="predicted"/>
<dbReference type="InterPro" id="IPR039420">
    <property type="entry name" value="WalR-like"/>
</dbReference>
<dbReference type="PANTHER" id="PTHR48111">
    <property type="entry name" value="REGULATOR OF RPOS"/>
    <property type="match status" value="1"/>
</dbReference>
<name>A0A2T0X9K1_9RHOB</name>
<dbReference type="Pfam" id="PF00072">
    <property type="entry name" value="Response_reg"/>
    <property type="match status" value="1"/>
</dbReference>
<evidence type="ECO:0000259" key="5">
    <source>
        <dbReference type="PROSITE" id="PS50110"/>
    </source>
</evidence>
<dbReference type="EMBL" id="PVTT01000001">
    <property type="protein sequence ID" value="PRY95544.1"/>
    <property type="molecule type" value="Genomic_DNA"/>
</dbReference>
<keyword evidence="2" id="KW-0902">Two-component regulatory system</keyword>
<sequence>MANDLAGRTVLLVEDEFLVRLDLSWLLEEHGATVVSAGDLAEGLGHADGAWDVALLDVRLPDGDVFPLAEKLAERSVPLVFHSGHARLERLQRRFPGATILAKPSRNEVLVRTLASQAV</sequence>
<organism evidence="6 7">
    <name type="scientific">Hasllibacter halocynthiae</name>
    <dbReference type="NCBI Taxonomy" id="595589"/>
    <lineage>
        <taxon>Bacteria</taxon>
        <taxon>Pseudomonadati</taxon>
        <taxon>Pseudomonadota</taxon>
        <taxon>Alphaproteobacteria</taxon>
        <taxon>Rhodobacterales</taxon>
        <taxon>Roseobacteraceae</taxon>
        <taxon>Hasllibacter</taxon>
    </lineage>
</organism>
<dbReference type="AlphaFoldDB" id="A0A2T0X9K1"/>
<evidence type="ECO:0000256" key="1">
    <source>
        <dbReference type="ARBA" id="ARBA00022553"/>
    </source>
</evidence>
<dbReference type="PROSITE" id="PS50110">
    <property type="entry name" value="RESPONSE_REGULATORY"/>
    <property type="match status" value="1"/>
</dbReference>
<feature type="modified residue" description="4-aspartylphosphate" evidence="4">
    <location>
        <position position="57"/>
    </location>
</feature>
<evidence type="ECO:0000313" key="6">
    <source>
        <dbReference type="EMBL" id="PRY95544.1"/>
    </source>
</evidence>
<dbReference type="PANTHER" id="PTHR48111:SF40">
    <property type="entry name" value="PHOSPHATE REGULON TRANSCRIPTIONAL REGULATORY PROTEIN PHOB"/>
    <property type="match status" value="1"/>
</dbReference>
<gene>
    <name evidence="6" type="ORF">BCF33_1165</name>
</gene>
<dbReference type="GO" id="GO:0005829">
    <property type="term" value="C:cytosol"/>
    <property type="evidence" value="ECO:0007669"/>
    <property type="project" value="TreeGrafter"/>
</dbReference>
<evidence type="ECO:0000313" key="7">
    <source>
        <dbReference type="Proteomes" id="UP000238801"/>
    </source>
</evidence>
<feature type="domain" description="Response regulatory" evidence="5">
    <location>
        <begin position="9"/>
        <end position="118"/>
    </location>
</feature>
<evidence type="ECO:0000256" key="3">
    <source>
        <dbReference type="ARBA" id="ARBA00023125"/>
    </source>
</evidence>
<dbReference type="InterPro" id="IPR011006">
    <property type="entry name" value="CheY-like_superfamily"/>
</dbReference>
<dbReference type="InterPro" id="IPR001789">
    <property type="entry name" value="Sig_transdc_resp-reg_receiver"/>
</dbReference>
<protein>
    <submittedName>
        <fullName evidence="6">Response regulator receiver domain-containing protein</fullName>
    </submittedName>
</protein>
<dbReference type="SUPFAM" id="SSF52172">
    <property type="entry name" value="CheY-like"/>
    <property type="match status" value="1"/>
</dbReference>
<keyword evidence="7" id="KW-1185">Reference proteome</keyword>
<evidence type="ECO:0000256" key="2">
    <source>
        <dbReference type="ARBA" id="ARBA00023012"/>
    </source>
</evidence>
<reference evidence="6 7" key="1">
    <citation type="submission" date="2018-03" db="EMBL/GenBank/DDBJ databases">
        <title>Genomic Encyclopedia of Archaeal and Bacterial Type Strains, Phase II (KMG-II): from individual species to whole genera.</title>
        <authorList>
            <person name="Goeker M."/>
        </authorList>
    </citation>
    <scope>NUCLEOTIDE SEQUENCE [LARGE SCALE GENOMIC DNA]</scope>
    <source>
        <strain evidence="6 7">DSM 29318</strain>
    </source>
</reference>
<dbReference type="RefSeq" id="WP_211292356.1">
    <property type="nucleotide sequence ID" value="NZ_PVTT01000001.1"/>
</dbReference>
<accession>A0A2T0X9K1</accession>
<evidence type="ECO:0000256" key="4">
    <source>
        <dbReference type="PROSITE-ProRule" id="PRU00169"/>
    </source>
</evidence>
<dbReference type="SMART" id="SM00448">
    <property type="entry name" value="REC"/>
    <property type="match status" value="1"/>
</dbReference>